<evidence type="ECO:0000256" key="2">
    <source>
        <dbReference type="ARBA" id="ARBA00022448"/>
    </source>
</evidence>
<dbReference type="SUPFAM" id="SSF54631">
    <property type="entry name" value="CBS-domain pair"/>
    <property type="match status" value="1"/>
</dbReference>
<feature type="transmembrane region" description="Helical" evidence="9">
    <location>
        <begin position="305"/>
        <end position="326"/>
    </location>
</feature>
<feature type="transmembrane region" description="Helical" evidence="9">
    <location>
        <begin position="642"/>
        <end position="664"/>
    </location>
</feature>
<dbReference type="PANTHER" id="PTHR45711">
    <property type="entry name" value="CHLORIDE CHANNEL PROTEIN"/>
    <property type="match status" value="1"/>
</dbReference>
<dbReference type="Proteomes" id="UP000027195">
    <property type="component" value="Unassembled WGS sequence"/>
</dbReference>
<feature type="transmembrane region" description="Helical" evidence="9">
    <location>
        <begin position="708"/>
        <end position="732"/>
    </location>
</feature>
<evidence type="ECO:0000256" key="8">
    <source>
        <dbReference type="SAM" id="MobiDB-lite"/>
    </source>
</evidence>
<dbReference type="SUPFAM" id="SSF81340">
    <property type="entry name" value="Clc chloride channel"/>
    <property type="match status" value="1"/>
</dbReference>
<keyword evidence="6 9" id="KW-0472">Membrane</keyword>
<evidence type="ECO:0000313" key="11">
    <source>
        <dbReference type="Proteomes" id="UP000027195"/>
    </source>
</evidence>
<dbReference type="PANTHER" id="PTHR45711:SF6">
    <property type="entry name" value="CHLORIDE CHANNEL PROTEIN"/>
    <property type="match status" value="1"/>
</dbReference>
<protein>
    <submittedName>
        <fullName evidence="10">Uncharacterized protein</fullName>
    </submittedName>
</protein>
<reference evidence="11" key="1">
    <citation type="journal article" date="2014" name="Proc. Natl. Acad. Sci. U.S.A.">
        <title>Extensive sampling of basidiomycete genomes demonstrates inadequacy of the white-rot/brown-rot paradigm for wood decay fungi.</title>
        <authorList>
            <person name="Riley R."/>
            <person name="Salamov A.A."/>
            <person name="Brown D.W."/>
            <person name="Nagy L.G."/>
            <person name="Floudas D."/>
            <person name="Held B.W."/>
            <person name="Levasseur A."/>
            <person name="Lombard V."/>
            <person name="Morin E."/>
            <person name="Otillar R."/>
            <person name="Lindquist E.A."/>
            <person name="Sun H."/>
            <person name="LaButti K.M."/>
            <person name="Schmutz J."/>
            <person name="Jabbour D."/>
            <person name="Luo H."/>
            <person name="Baker S.E."/>
            <person name="Pisabarro A.G."/>
            <person name="Walton J.D."/>
            <person name="Blanchette R.A."/>
            <person name="Henrissat B."/>
            <person name="Martin F."/>
            <person name="Cullen D."/>
            <person name="Hibbett D.S."/>
            <person name="Grigoriev I.V."/>
        </authorList>
    </citation>
    <scope>NUCLEOTIDE SEQUENCE [LARGE SCALE GENOMIC DNA]</scope>
    <source>
        <strain evidence="11">FD-172 SS1</strain>
    </source>
</reference>
<evidence type="ECO:0000256" key="6">
    <source>
        <dbReference type="ARBA" id="ARBA00023136"/>
    </source>
</evidence>
<dbReference type="InterPro" id="IPR001807">
    <property type="entry name" value="ClC"/>
</dbReference>
<dbReference type="FunFam" id="1.10.3080.10:FF:000013">
    <property type="entry name" value="Voltage-gated chloride channel (ClcA)"/>
    <property type="match status" value="1"/>
</dbReference>
<dbReference type="CDD" id="cd03684">
    <property type="entry name" value="ClC_3_like"/>
    <property type="match status" value="1"/>
</dbReference>
<keyword evidence="3 9" id="KW-0812">Transmembrane</keyword>
<dbReference type="GO" id="GO:0005886">
    <property type="term" value="C:plasma membrane"/>
    <property type="evidence" value="ECO:0007669"/>
    <property type="project" value="TreeGrafter"/>
</dbReference>
<dbReference type="AlphaFoldDB" id="A0A067LVH5"/>
<proteinExistence type="predicted"/>
<keyword evidence="2" id="KW-0813">Transport</keyword>
<feature type="transmembrane region" description="Helical" evidence="9">
    <location>
        <begin position="444"/>
        <end position="467"/>
    </location>
</feature>
<keyword evidence="11" id="KW-1185">Reference proteome</keyword>
<evidence type="ECO:0000256" key="5">
    <source>
        <dbReference type="ARBA" id="ARBA00023065"/>
    </source>
</evidence>
<feature type="transmembrane region" description="Helical" evidence="9">
    <location>
        <begin position="684"/>
        <end position="702"/>
    </location>
</feature>
<feature type="compositionally biased region" description="Pro residues" evidence="8">
    <location>
        <begin position="1"/>
        <end position="10"/>
    </location>
</feature>
<dbReference type="InParanoid" id="A0A067LVH5"/>
<dbReference type="GO" id="GO:0005794">
    <property type="term" value="C:Golgi apparatus"/>
    <property type="evidence" value="ECO:0007669"/>
    <property type="project" value="TreeGrafter"/>
</dbReference>
<keyword evidence="7" id="KW-0868">Chloride</keyword>
<gene>
    <name evidence="10" type="ORF">BOTBODRAFT_614974</name>
</gene>
<evidence type="ECO:0000256" key="7">
    <source>
        <dbReference type="ARBA" id="ARBA00023214"/>
    </source>
</evidence>
<keyword evidence="4 9" id="KW-1133">Transmembrane helix</keyword>
<evidence type="ECO:0000256" key="3">
    <source>
        <dbReference type="ARBA" id="ARBA00022692"/>
    </source>
</evidence>
<dbReference type="Pfam" id="PF00654">
    <property type="entry name" value="Voltage_CLC"/>
    <property type="match status" value="1"/>
</dbReference>
<dbReference type="GO" id="GO:0005247">
    <property type="term" value="F:voltage-gated chloride channel activity"/>
    <property type="evidence" value="ECO:0007669"/>
    <property type="project" value="TreeGrafter"/>
</dbReference>
<dbReference type="STRING" id="930990.A0A067LVH5"/>
<dbReference type="EMBL" id="KL198113">
    <property type="protein sequence ID" value="KDQ07169.1"/>
    <property type="molecule type" value="Genomic_DNA"/>
</dbReference>
<dbReference type="InterPro" id="IPR014743">
    <property type="entry name" value="Cl-channel_core"/>
</dbReference>
<dbReference type="Gene3D" id="1.10.3080.10">
    <property type="entry name" value="Clc chloride channel"/>
    <property type="match status" value="1"/>
</dbReference>
<feature type="region of interest" description="Disordered" evidence="8">
    <location>
        <begin position="1"/>
        <end position="46"/>
    </location>
</feature>
<feature type="transmembrane region" description="Helical" evidence="9">
    <location>
        <begin position="618"/>
        <end position="636"/>
    </location>
</feature>
<evidence type="ECO:0000256" key="1">
    <source>
        <dbReference type="ARBA" id="ARBA00004141"/>
    </source>
</evidence>
<dbReference type="OrthoDB" id="431497at2759"/>
<organism evidence="10 11">
    <name type="scientific">Botryobasidium botryosum (strain FD-172 SS1)</name>
    <dbReference type="NCBI Taxonomy" id="930990"/>
    <lineage>
        <taxon>Eukaryota</taxon>
        <taxon>Fungi</taxon>
        <taxon>Dikarya</taxon>
        <taxon>Basidiomycota</taxon>
        <taxon>Agaricomycotina</taxon>
        <taxon>Agaricomycetes</taxon>
        <taxon>Cantharellales</taxon>
        <taxon>Botryobasidiaceae</taxon>
        <taxon>Botryobasidium</taxon>
    </lineage>
</organism>
<sequence length="933" mass="102696">MPQSDTPPAPFSAGSSFLDTPARRTSTDSEPDFPYPRRGPLTAPSSPVWRRHRLLNIGIESPPDDAAAPFSHSISPPVSYGAISTLPSRIQGPWPRPSRIPRPSLTSLKHPSTTSLAAPALHRTRSLSSLFTTFRRPISAYDAADSYGPQTVEEEEGSRVNGIRVWYSSFSSIDWLHDSIKDSLRTLRLRRRRSLRGRLTNSFDRSIGWIVVTVVGILTALIAYVIVRSEQWLFDIKEGFCGDAWWKAKRFCCPMNEDTIGIPIFAGFNRHTQVCSAWKTWGDVFGPRNDGSSPWIRVEDQVVEYLAYTVVALSLACLSSILTIRLTASTSFATRKDSGVLSSNFDAKNKKSPQSLSDPRRKVMYFAAGSGIPEIKTILSGFVIHGYLGGRTLFTKSLGLALSVASGLSLGKEGPFVHIASCVGNIVSRWFSKYEMNEGKRREILSAASAAGVAVAFGAPVGGVLFSLEEVSYFFPPKVMWRSFFCAMIAAMTLKLLDPFGTGKLVLFQVTYDKDWHASEIPVFLILGLFGGIYGAYFSKLNYRWSRDVRNKTWLKTHPASEVLLVTFVTTVVCFLNPYTRMGGTELVYNLFAECRSGDWHEGLCVSRPEDIMSVARAIAIALVAKGALTIVTFGIKVPAGIFVPTLGVGACFGRIIGLCVQYLQLRHPDWSLFRSCHGAEDCVVPGLYAMVGAAATLSGVTRTTVSLAVIMFELTGTLTYVVPVALAILVAKTVADALEPKGIYDLVIELSQLPYLDHKQEYLWGGHQLSDVIDPDVHAIRADKVNTVKSLRDKLQEVVDADGGFPILTREEGGLKMIGYIGVSELEHALTLVADEANSTCHFHPSMIPRQDYLSSSISSMYADVPVGPDPFDFTVYMDQAPLTTQANAPLELIQMYFVKLGARYIVVTNMDGFYQGVIDKKQWLAFLSELH</sequence>
<dbReference type="PRINTS" id="PR00762">
    <property type="entry name" value="CLCHANNEL"/>
</dbReference>
<name>A0A067LVH5_BOTB1</name>
<feature type="transmembrane region" description="Helical" evidence="9">
    <location>
        <begin position="479"/>
        <end position="497"/>
    </location>
</feature>
<evidence type="ECO:0000313" key="10">
    <source>
        <dbReference type="EMBL" id="KDQ07169.1"/>
    </source>
</evidence>
<dbReference type="InterPro" id="IPR046342">
    <property type="entry name" value="CBS_dom_sf"/>
</dbReference>
<feature type="transmembrane region" description="Helical" evidence="9">
    <location>
        <begin position="206"/>
        <end position="227"/>
    </location>
</feature>
<evidence type="ECO:0000256" key="4">
    <source>
        <dbReference type="ARBA" id="ARBA00022989"/>
    </source>
</evidence>
<dbReference type="GO" id="GO:0005769">
    <property type="term" value="C:early endosome"/>
    <property type="evidence" value="ECO:0007669"/>
    <property type="project" value="TreeGrafter"/>
</dbReference>
<feature type="transmembrane region" description="Helical" evidence="9">
    <location>
        <begin position="518"/>
        <end position="538"/>
    </location>
</feature>
<comment type="subcellular location">
    <subcellularLocation>
        <location evidence="1">Membrane</location>
        <topology evidence="1">Multi-pass membrane protein</topology>
    </subcellularLocation>
</comment>
<accession>A0A067LVH5</accession>
<evidence type="ECO:0000256" key="9">
    <source>
        <dbReference type="SAM" id="Phobius"/>
    </source>
</evidence>
<keyword evidence="5" id="KW-0406">Ion transport</keyword>
<dbReference type="HOGENOM" id="CLU_003181_2_0_1"/>
<feature type="transmembrane region" description="Helical" evidence="9">
    <location>
        <begin position="558"/>
        <end position="576"/>
    </location>
</feature>